<evidence type="ECO:0000313" key="8">
    <source>
        <dbReference type="EMBL" id="OGY42825.1"/>
    </source>
</evidence>
<comment type="subcellular location">
    <subcellularLocation>
        <location evidence="1">Secreted</location>
    </subcellularLocation>
</comment>
<name>A0A1G1XRX0_9BACT</name>
<dbReference type="Gene3D" id="2.60.40.10">
    <property type="entry name" value="Immunoglobulins"/>
    <property type="match status" value="1"/>
</dbReference>
<evidence type="ECO:0000256" key="2">
    <source>
        <dbReference type="ARBA" id="ARBA00022525"/>
    </source>
</evidence>
<dbReference type="STRING" id="1797532.A2729_04815"/>
<dbReference type="EMBL" id="MHIB01000050">
    <property type="protein sequence ID" value="OGY42825.1"/>
    <property type="molecule type" value="Genomic_DNA"/>
</dbReference>
<dbReference type="SUPFAM" id="SSF117074">
    <property type="entry name" value="Hypothetical protein PA1324"/>
    <property type="match status" value="1"/>
</dbReference>
<dbReference type="InterPro" id="IPR013783">
    <property type="entry name" value="Ig-like_fold"/>
</dbReference>
<evidence type="ECO:0000256" key="1">
    <source>
        <dbReference type="ARBA" id="ARBA00004613"/>
    </source>
</evidence>
<feature type="domain" description="Purple acid phosphatase N-terminal" evidence="6">
    <location>
        <begin position="141"/>
        <end position="239"/>
    </location>
</feature>
<sequence length="443" mass="50626">MAIKLKFESKRVTLLAIFFLLIISIQPTLAVEASTISGVVFEDLNINYFLDYGEDRLTGWEVELFYNHTLVKKSITDSNGQYSFENLISNSYQVKVNLPAGWAEVKDGNSRKDRNFNFGVYQIIPEQNGFGPMLTITNQQIEFENETSVKISWFTNYLAISQIVYDKQAKSDGNLLLNESNLGYSNSSLINFELATFHTLKFENLEPETTYYFRLVSLSNPKQWRGARLVFSPEFSFTTKAIPKLIVSPIKQEKITEKKDQKPVEKILAAELTPQAINKIIPKLVASTVATTVEPLAQLSNIQTLPTNCLNYIWLFLILNLIAIFFVWRKGRKRKKVISQRLWWLIGILIIVPIILGYPQCWLSAWLFIIFVLTLAYLIFDKSKQSLPLIIQPSAFDFSKKNENSESIVDKNLPRSDNLANNQPHSSSVEKGHSGKDDHNHLI</sequence>
<keyword evidence="3" id="KW-0732">Signal</keyword>
<dbReference type="AlphaFoldDB" id="A0A1G1XRX0"/>
<evidence type="ECO:0000256" key="3">
    <source>
        <dbReference type="ARBA" id="ARBA00022729"/>
    </source>
</evidence>
<evidence type="ECO:0008006" key="10">
    <source>
        <dbReference type="Google" id="ProtNLM"/>
    </source>
</evidence>
<evidence type="ECO:0000259" key="6">
    <source>
        <dbReference type="Pfam" id="PF16656"/>
    </source>
</evidence>
<dbReference type="GO" id="GO:0046872">
    <property type="term" value="F:metal ion binding"/>
    <property type="evidence" value="ECO:0007669"/>
    <property type="project" value="InterPro"/>
</dbReference>
<keyword evidence="5" id="KW-1133">Transmembrane helix</keyword>
<accession>A0A1G1XRX0</accession>
<feature type="region of interest" description="Disordered" evidence="4">
    <location>
        <begin position="412"/>
        <end position="443"/>
    </location>
</feature>
<reference evidence="8 9" key="1">
    <citation type="journal article" date="2016" name="Nat. Commun.">
        <title>Thousands of microbial genomes shed light on interconnected biogeochemical processes in an aquifer system.</title>
        <authorList>
            <person name="Anantharaman K."/>
            <person name="Brown C.T."/>
            <person name="Hug L.A."/>
            <person name="Sharon I."/>
            <person name="Castelle C.J."/>
            <person name="Probst A.J."/>
            <person name="Thomas B.C."/>
            <person name="Singh A."/>
            <person name="Wilkins M.J."/>
            <person name="Karaoz U."/>
            <person name="Brodie E.L."/>
            <person name="Williams K.H."/>
            <person name="Hubbard S.S."/>
            <person name="Banfield J.F."/>
        </authorList>
    </citation>
    <scope>NUCLEOTIDE SEQUENCE [LARGE SCALE GENOMIC DNA]</scope>
</reference>
<dbReference type="InterPro" id="IPR033764">
    <property type="entry name" value="Sdr_B"/>
</dbReference>
<dbReference type="InterPro" id="IPR015914">
    <property type="entry name" value="PAPs_N"/>
</dbReference>
<evidence type="ECO:0000256" key="4">
    <source>
        <dbReference type="SAM" id="MobiDB-lite"/>
    </source>
</evidence>
<dbReference type="GO" id="GO:0003993">
    <property type="term" value="F:acid phosphatase activity"/>
    <property type="evidence" value="ECO:0007669"/>
    <property type="project" value="InterPro"/>
</dbReference>
<dbReference type="GO" id="GO:0005576">
    <property type="term" value="C:extracellular region"/>
    <property type="evidence" value="ECO:0007669"/>
    <property type="project" value="UniProtKB-SubCell"/>
</dbReference>
<keyword evidence="2" id="KW-0964">Secreted</keyword>
<feature type="transmembrane region" description="Helical" evidence="5">
    <location>
        <begin position="341"/>
        <end position="358"/>
    </location>
</feature>
<feature type="transmembrane region" description="Helical" evidence="5">
    <location>
        <begin position="312"/>
        <end position="329"/>
    </location>
</feature>
<feature type="compositionally biased region" description="Basic and acidic residues" evidence="4">
    <location>
        <begin position="428"/>
        <end position="443"/>
    </location>
</feature>
<keyword evidence="5" id="KW-0472">Membrane</keyword>
<proteinExistence type="predicted"/>
<keyword evidence="5" id="KW-0812">Transmembrane</keyword>
<organism evidence="8 9">
    <name type="scientific">Candidatus Buchananbacteria bacterium RIFCSPHIGHO2_01_FULL_39_14</name>
    <dbReference type="NCBI Taxonomy" id="1797532"/>
    <lineage>
        <taxon>Bacteria</taxon>
        <taxon>Candidatus Buchananiibacteriota</taxon>
    </lineage>
</organism>
<feature type="domain" description="SD-repeat containing protein B" evidence="7">
    <location>
        <begin position="36"/>
        <end position="111"/>
    </location>
</feature>
<feature type="compositionally biased region" description="Polar residues" evidence="4">
    <location>
        <begin position="418"/>
        <end position="427"/>
    </location>
</feature>
<evidence type="ECO:0000256" key="5">
    <source>
        <dbReference type="SAM" id="Phobius"/>
    </source>
</evidence>
<dbReference type="Pfam" id="PF17210">
    <property type="entry name" value="SdrD_B"/>
    <property type="match status" value="1"/>
</dbReference>
<dbReference type="Gene3D" id="2.60.40.380">
    <property type="entry name" value="Purple acid phosphatase-like, N-terminal"/>
    <property type="match status" value="1"/>
</dbReference>
<comment type="caution">
    <text evidence="8">The sequence shown here is derived from an EMBL/GenBank/DDBJ whole genome shotgun (WGS) entry which is preliminary data.</text>
</comment>
<gene>
    <name evidence="8" type="ORF">A2729_04815</name>
</gene>
<dbReference type="InterPro" id="IPR008963">
    <property type="entry name" value="Purple_acid_Pase-like_N"/>
</dbReference>
<dbReference type="Pfam" id="PF16656">
    <property type="entry name" value="Pur_ac_phosph_N"/>
    <property type="match status" value="1"/>
</dbReference>
<evidence type="ECO:0000259" key="7">
    <source>
        <dbReference type="Pfam" id="PF17210"/>
    </source>
</evidence>
<dbReference type="SUPFAM" id="SSF49363">
    <property type="entry name" value="Purple acid phosphatase, N-terminal domain"/>
    <property type="match status" value="1"/>
</dbReference>
<evidence type="ECO:0000313" key="9">
    <source>
        <dbReference type="Proteomes" id="UP000178930"/>
    </source>
</evidence>
<protein>
    <recommendedName>
        <fullName evidence="10">SD-repeat containing protein B domain-containing protein</fullName>
    </recommendedName>
</protein>
<feature type="transmembrane region" description="Helical" evidence="5">
    <location>
        <begin position="364"/>
        <end position="380"/>
    </location>
</feature>
<dbReference type="Proteomes" id="UP000178930">
    <property type="component" value="Unassembled WGS sequence"/>
</dbReference>